<comment type="caution">
    <text evidence="1">The sequence shown here is derived from an EMBL/GenBank/DDBJ whole genome shotgun (WGS) entry which is preliminary data.</text>
</comment>
<keyword evidence="2" id="KW-1185">Reference proteome</keyword>
<gene>
    <name evidence="1" type="ORF">DPEC_G00332440</name>
</gene>
<organism evidence="1 2">
    <name type="scientific">Dallia pectoralis</name>
    <name type="common">Alaska blackfish</name>
    <dbReference type="NCBI Taxonomy" id="75939"/>
    <lineage>
        <taxon>Eukaryota</taxon>
        <taxon>Metazoa</taxon>
        <taxon>Chordata</taxon>
        <taxon>Craniata</taxon>
        <taxon>Vertebrata</taxon>
        <taxon>Euteleostomi</taxon>
        <taxon>Actinopterygii</taxon>
        <taxon>Neopterygii</taxon>
        <taxon>Teleostei</taxon>
        <taxon>Protacanthopterygii</taxon>
        <taxon>Esociformes</taxon>
        <taxon>Umbridae</taxon>
        <taxon>Dallia</taxon>
    </lineage>
</organism>
<protein>
    <submittedName>
        <fullName evidence="1">Uncharacterized protein</fullName>
    </submittedName>
</protein>
<sequence length="1259" mass="138229">MDSDGVGTMESISTPFSTPVPSPNSQGPEPCYSPSSGLCTSPRFIEPIHANLKTQTETSSVDPDPLVFIQTPHDPVLPHSQCPSHSVGVGVRFNLIEPDLCHPNVPAYTTDPDPHVLIQTSQDFVFPFVEGVRNIDNKCDSVEDHVIDHPFNTHVLTDQGQDPESGLQEQLSQISGRKELEAALCFEAYETESPGDAYWALSKSRTRREQGTGGVSLKPPEEQNDSPNELWLDACQYHTLAVEEEEEGAISVRDEQSCHTVRRRSVTEWLDDTKGPGFLLEAEAPIGQGNGDSVRWLSIAPVERSGSTDSWYSALSDWTVKVTEGGLRPEDFTGTAALTKAQELEQAYPQTLMAIQDQAVKPKTSPKTPNLPLELVSVGNLQDRIGQEEGSKGEELFGECIPEAEQWDTESERGLVITGDDCPSKPRDNHSTLGSSSDTLASPTTTLLGLEIKMPEAVPAHSCLPFSSALSDDIATQAAPLGKDLFELRKDIDITHKKDSYLHGDCVDRLQCQNSTPKPQMSKLVKDGVQKVTEDNAWEPGDLFIKEEVEENRSSDKSAESWSLGRKTNITGPQEVSFLSKELSNCIIVTNDHLMISEKECIAYVTLDQKAPLDTRTSLLKQMELDKNKQANNPITRDLKKLSKMPSKTRTHSKKEKSTGGYPQAPLGSKPQENLPLECHIKCNSAIEDGDNGTAAIIETVPSAKAHGKKKKHSGKHSQTAAAKGEEAGVQPPVGLDNGAKPKTATRGKIDIFESKFGSNAGKTKDKPTPAFSCKQDNVHSESKQKQPPMKDGATGVNNATPSGVVSKGLLSTIPFSQKFNDNVIKQSLLSTDKLGKQELEATIETTRKKAYSEVLKQRTQHAPKEGPRVVQPIQAVSVIDDPQSLDLWCQFTAVFTDYTVTWTREGVVLAEIKRSAGDESRVSFTITKASNKDLGKYDCSLICSLGSVNLDYLLTYDVLSEIVIPATPHKITKASAAEVVGEEEAVKCCCLLFKEDFLSDQYFGENQQASLVTEKDHFGEGMHRKAFRTRLQAGMVTVFTQDHPCVLKVHSAICHGTKNNEEVVQKNYNLAVEECHVQNTAREYIKAWTAVAQTQDAFGEVPEIIPIYLVHRPSNDIPYATLEEELMGEFVKYSVRDGKEINLKRRDSEAGQKCCAFQHWVYENTEGNLLVTDMQGVGMRLTDVGIATCKKGYKGFKGNCATSFIDQFKALHLCNKYCEILGLNSLQPKPKKAVGPKTKLTQPAMKKKASGLTLKSKS</sequence>
<accession>A0ACC2F654</accession>
<dbReference type="Proteomes" id="UP001157502">
    <property type="component" value="Chromosome 33"/>
</dbReference>
<name>A0ACC2F654_DALPE</name>
<proteinExistence type="predicted"/>
<evidence type="ECO:0000313" key="1">
    <source>
        <dbReference type="EMBL" id="KAJ7986827.1"/>
    </source>
</evidence>
<dbReference type="EMBL" id="CM055760">
    <property type="protein sequence ID" value="KAJ7986827.1"/>
    <property type="molecule type" value="Genomic_DNA"/>
</dbReference>
<evidence type="ECO:0000313" key="2">
    <source>
        <dbReference type="Proteomes" id="UP001157502"/>
    </source>
</evidence>
<reference evidence="1" key="1">
    <citation type="submission" date="2021-05" db="EMBL/GenBank/DDBJ databases">
        <authorList>
            <person name="Pan Q."/>
            <person name="Jouanno E."/>
            <person name="Zahm M."/>
            <person name="Klopp C."/>
            <person name="Cabau C."/>
            <person name="Louis A."/>
            <person name="Berthelot C."/>
            <person name="Parey E."/>
            <person name="Roest Crollius H."/>
            <person name="Montfort J."/>
            <person name="Robinson-Rechavi M."/>
            <person name="Bouchez O."/>
            <person name="Lampietro C."/>
            <person name="Lopez Roques C."/>
            <person name="Donnadieu C."/>
            <person name="Postlethwait J."/>
            <person name="Bobe J."/>
            <person name="Dillon D."/>
            <person name="Chandos A."/>
            <person name="von Hippel F."/>
            <person name="Guiguen Y."/>
        </authorList>
    </citation>
    <scope>NUCLEOTIDE SEQUENCE</scope>
    <source>
        <strain evidence="1">YG-Jan2019</strain>
    </source>
</reference>